<dbReference type="Proteomes" id="UP001597010">
    <property type="component" value="Unassembled WGS sequence"/>
</dbReference>
<keyword evidence="1" id="KW-0472">Membrane</keyword>
<gene>
    <name evidence="2" type="ORF">ACFQZX_16110</name>
</gene>
<comment type="caution">
    <text evidence="2">The sequence shown here is derived from an EMBL/GenBank/DDBJ whole genome shotgun (WGS) entry which is preliminary data.</text>
</comment>
<dbReference type="EMBL" id="JBHTHZ010000014">
    <property type="protein sequence ID" value="MFD0795148.1"/>
    <property type="molecule type" value="Genomic_DNA"/>
</dbReference>
<keyword evidence="1" id="KW-1133">Transmembrane helix</keyword>
<sequence>MVPLESRSTYLQEVAGNWLLSSFNEFINRRKPHVSDELNEIDSVYSDSINSILNNDAEAFQKAYAVINRRVPQSGAQSPFVHNDFLIFVLIAGLVKFNYDKSWINQILKLKAKNSITTTFENILIDDFGSKSNNHSIAYCFAVLIRSQEVAKNLQDAAYNEIITNSHLFDDRNDIVKICSLHAFDGIILSRQITDTHRFDELIKFQTKFLKRMKITAKVIYNVLILFAVYGIYKLVGLTPALKEKANDIAIVTGLLGAGIGNYFGGFSVKIEIVLRRILGHTGVEI</sequence>
<keyword evidence="1" id="KW-0812">Transmembrane</keyword>
<keyword evidence="3" id="KW-1185">Reference proteome</keyword>
<reference evidence="3" key="1">
    <citation type="journal article" date="2019" name="Int. J. Syst. Evol. Microbiol.">
        <title>The Global Catalogue of Microorganisms (GCM) 10K type strain sequencing project: providing services to taxonomists for standard genome sequencing and annotation.</title>
        <authorList>
            <consortium name="The Broad Institute Genomics Platform"/>
            <consortium name="The Broad Institute Genome Sequencing Center for Infectious Disease"/>
            <person name="Wu L."/>
            <person name="Ma J."/>
        </authorList>
    </citation>
    <scope>NUCLEOTIDE SEQUENCE [LARGE SCALE GENOMIC DNA]</scope>
    <source>
        <strain evidence="3">CCUG 61484</strain>
    </source>
</reference>
<proteinExistence type="predicted"/>
<feature type="transmembrane region" description="Helical" evidence="1">
    <location>
        <begin position="249"/>
        <end position="269"/>
    </location>
</feature>
<name>A0ABW3AX67_9SPHI</name>
<evidence type="ECO:0000313" key="2">
    <source>
        <dbReference type="EMBL" id="MFD0795148.1"/>
    </source>
</evidence>
<evidence type="ECO:0000256" key="1">
    <source>
        <dbReference type="SAM" id="Phobius"/>
    </source>
</evidence>
<dbReference type="RefSeq" id="WP_377117267.1">
    <property type="nucleotide sequence ID" value="NZ_JBHTHZ010000014.1"/>
</dbReference>
<feature type="transmembrane region" description="Helical" evidence="1">
    <location>
        <begin position="219"/>
        <end position="237"/>
    </location>
</feature>
<protein>
    <submittedName>
        <fullName evidence="2">Uncharacterized protein</fullName>
    </submittedName>
</protein>
<evidence type="ECO:0000313" key="3">
    <source>
        <dbReference type="Proteomes" id="UP001597010"/>
    </source>
</evidence>
<organism evidence="2 3">
    <name type="scientific">Mucilaginibacter litoreus</name>
    <dbReference type="NCBI Taxonomy" id="1048221"/>
    <lineage>
        <taxon>Bacteria</taxon>
        <taxon>Pseudomonadati</taxon>
        <taxon>Bacteroidota</taxon>
        <taxon>Sphingobacteriia</taxon>
        <taxon>Sphingobacteriales</taxon>
        <taxon>Sphingobacteriaceae</taxon>
        <taxon>Mucilaginibacter</taxon>
    </lineage>
</organism>
<accession>A0ABW3AX67</accession>